<sequence>MWLPLAPSSASLKPILRDGGREGERRGVASQPTKVSFRANKNRRIKENVDGASYRTGLVEKSYLCLDIYLVRESGEFALEEDLFAKLVFLYRSPETLIKWSRPPEEGEEEAEGERPAIAQ</sequence>
<name>A0A7R8VY10_TIMDO</name>
<evidence type="ECO:0000313" key="3">
    <source>
        <dbReference type="EMBL" id="CAD7204960.1"/>
    </source>
</evidence>
<feature type="domain" description="Piezo non-specific cation channel cap" evidence="2">
    <location>
        <begin position="64"/>
        <end position="103"/>
    </location>
</feature>
<evidence type="ECO:0000259" key="2">
    <source>
        <dbReference type="Pfam" id="PF12166"/>
    </source>
</evidence>
<dbReference type="InterPro" id="IPR031334">
    <property type="entry name" value="Piezo_cap_dom"/>
</dbReference>
<feature type="compositionally biased region" description="Basic and acidic residues" evidence="1">
    <location>
        <begin position="15"/>
        <end position="27"/>
    </location>
</feature>
<dbReference type="PANTHER" id="PTHR47049:SF2">
    <property type="entry name" value="PIEZO-TYPE MECHANOSENSITIVE ION CHANNEL HOMOLOG"/>
    <property type="match status" value="1"/>
</dbReference>
<dbReference type="Pfam" id="PF12166">
    <property type="entry name" value="Piezo_cap"/>
    <property type="match status" value="1"/>
</dbReference>
<dbReference type="EMBL" id="OA573619">
    <property type="protein sequence ID" value="CAD7204960.1"/>
    <property type="molecule type" value="Genomic_DNA"/>
</dbReference>
<dbReference type="AlphaFoldDB" id="A0A7R8VY10"/>
<dbReference type="GO" id="GO:0016020">
    <property type="term" value="C:membrane"/>
    <property type="evidence" value="ECO:0007669"/>
    <property type="project" value="InterPro"/>
</dbReference>
<feature type="region of interest" description="Disordered" evidence="1">
    <location>
        <begin position="101"/>
        <end position="120"/>
    </location>
</feature>
<dbReference type="InterPro" id="IPR027272">
    <property type="entry name" value="Piezo"/>
</dbReference>
<gene>
    <name evidence="3" type="ORF">TDIB3V08_LOCUS11115</name>
</gene>
<protein>
    <recommendedName>
        <fullName evidence="2">Piezo non-specific cation channel cap domain-containing protein</fullName>
    </recommendedName>
</protein>
<evidence type="ECO:0000256" key="1">
    <source>
        <dbReference type="SAM" id="MobiDB-lite"/>
    </source>
</evidence>
<organism evidence="3">
    <name type="scientific">Timema douglasi</name>
    <name type="common">Walking stick</name>
    <dbReference type="NCBI Taxonomy" id="61478"/>
    <lineage>
        <taxon>Eukaryota</taxon>
        <taxon>Metazoa</taxon>
        <taxon>Ecdysozoa</taxon>
        <taxon>Arthropoda</taxon>
        <taxon>Hexapoda</taxon>
        <taxon>Insecta</taxon>
        <taxon>Pterygota</taxon>
        <taxon>Neoptera</taxon>
        <taxon>Polyneoptera</taxon>
        <taxon>Phasmatodea</taxon>
        <taxon>Timematodea</taxon>
        <taxon>Timematoidea</taxon>
        <taxon>Timematidae</taxon>
        <taxon>Timema</taxon>
    </lineage>
</organism>
<dbReference type="PANTHER" id="PTHR47049">
    <property type="entry name" value="PIEZO-TYPE MECHANOSENSITIVE ION CHANNEL HOMOLOG"/>
    <property type="match status" value="1"/>
</dbReference>
<dbReference type="GO" id="GO:0008381">
    <property type="term" value="F:mechanosensitive monoatomic ion channel activity"/>
    <property type="evidence" value="ECO:0007669"/>
    <property type="project" value="InterPro"/>
</dbReference>
<reference evidence="3" key="1">
    <citation type="submission" date="2020-11" db="EMBL/GenBank/DDBJ databases">
        <authorList>
            <person name="Tran Van P."/>
        </authorList>
    </citation>
    <scope>NUCLEOTIDE SEQUENCE</scope>
</reference>
<proteinExistence type="predicted"/>
<feature type="region of interest" description="Disordered" evidence="1">
    <location>
        <begin position="1"/>
        <end position="33"/>
    </location>
</feature>
<accession>A0A7R8VY10</accession>